<dbReference type="HAMAP" id="MF_01690">
    <property type="entry name" value="DapE"/>
    <property type="match status" value="1"/>
</dbReference>
<reference evidence="18" key="1">
    <citation type="submission" date="2006-04" db="EMBL/GenBank/DDBJ databases">
        <authorList>
            <person name="Seshadri R."/>
            <person name="Federici B.A."/>
        </authorList>
    </citation>
    <scope>NUCLEOTIDE SEQUENCE [LARGE SCALE GENOMIC DNA]</scope>
</reference>
<reference evidence="18" key="2">
    <citation type="submission" date="2007-10" db="EMBL/GenBank/DDBJ databases">
        <authorList>
            <person name="Myers G.S."/>
        </authorList>
    </citation>
    <scope>NUCLEOTIDE SEQUENCE [LARGE SCALE GENOMIC DNA]</scope>
</reference>
<feature type="binding site" evidence="16">
    <location>
        <position position="143"/>
    </location>
    <ligand>
        <name>Zn(2+)</name>
        <dbReference type="ChEBI" id="CHEBI:29105"/>
        <label>2</label>
    </ligand>
</feature>
<evidence type="ECO:0000256" key="10">
    <source>
        <dbReference type="ARBA" id="ARBA00022833"/>
    </source>
</evidence>
<dbReference type="InterPro" id="IPR036264">
    <property type="entry name" value="Bact_exopeptidase_dim_dom"/>
</dbReference>
<dbReference type="InterPro" id="IPR050072">
    <property type="entry name" value="Peptidase_M20A"/>
</dbReference>
<comment type="pathway">
    <text evidence="2 16">Amino-acid biosynthesis; L-lysine biosynthesis via DAP pathway; LL-2,6-diaminopimelate from (S)-tetrahydrodipicolinate (succinylase route): step 3/3.</text>
</comment>
<keyword evidence="7 16" id="KW-0028">Amino-acid biosynthesis</keyword>
<evidence type="ECO:0000256" key="11">
    <source>
        <dbReference type="ARBA" id="ARBA00022915"/>
    </source>
</evidence>
<evidence type="ECO:0000256" key="7">
    <source>
        <dbReference type="ARBA" id="ARBA00022605"/>
    </source>
</evidence>
<gene>
    <name evidence="16 18" type="primary">dapE</name>
    <name evidence="18" type="ORF">RICGR_1180</name>
</gene>
<dbReference type="GO" id="GO:0050897">
    <property type="term" value="F:cobalt ion binding"/>
    <property type="evidence" value="ECO:0007669"/>
    <property type="project" value="UniProtKB-UniRule"/>
</dbReference>
<evidence type="ECO:0000256" key="4">
    <source>
        <dbReference type="ARBA" id="ARBA00011738"/>
    </source>
</evidence>
<dbReference type="CDD" id="cd03891">
    <property type="entry name" value="M20_DapE_proteobac"/>
    <property type="match status" value="1"/>
</dbReference>
<feature type="active site" description="Proton acceptor" evidence="16">
    <location>
        <position position="142"/>
    </location>
</feature>
<name>A8PP20_9COXI</name>
<keyword evidence="12 16" id="KW-0457">Lysine biosynthesis</keyword>
<dbReference type="SUPFAM" id="SSF53187">
    <property type="entry name" value="Zn-dependent exopeptidases"/>
    <property type="match status" value="1"/>
</dbReference>
<keyword evidence="8 16" id="KW-0479">Metal-binding</keyword>
<evidence type="ECO:0000256" key="3">
    <source>
        <dbReference type="ARBA" id="ARBA00006746"/>
    </source>
</evidence>
<evidence type="ECO:0000256" key="5">
    <source>
        <dbReference type="ARBA" id="ARBA00011921"/>
    </source>
</evidence>
<dbReference type="PANTHER" id="PTHR43808:SF31">
    <property type="entry name" value="N-ACETYL-L-CITRULLINE DEACETYLASE"/>
    <property type="match status" value="1"/>
</dbReference>
<accession>A8PP20</accession>
<evidence type="ECO:0000256" key="14">
    <source>
        <dbReference type="ARBA" id="ARBA00031891"/>
    </source>
</evidence>
<dbReference type="GO" id="GO:0008777">
    <property type="term" value="F:acetylornithine deacetylase activity"/>
    <property type="evidence" value="ECO:0007669"/>
    <property type="project" value="TreeGrafter"/>
</dbReference>
<dbReference type="EC" id="3.5.1.18" evidence="5 16"/>
<feature type="binding site" evidence="16">
    <location>
        <position position="108"/>
    </location>
    <ligand>
        <name>Zn(2+)</name>
        <dbReference type="ChEBI" id="CHEBI:29105"/>
        <label>1</label>
    </ligand>
</feature>
<evidence type="ECO:0000256" key="13">
    <source>
        <dbReference type="ARBA" id="ARBA00023285"/>
    </source>
</evidence>
<dbReference type="InterPro" id="IPR002933">
    <property type="entry name" value="Peptidase_M20"/>
</dbReference>
<evidence type="ECO:0000256" key="1">
    <source>
        <dbReference type="ARBA" id="ARBA00001941"/>
    </source>
</evidence>
<feature type="binding site" evidence="16">
    <location>
        <position position="108"/>
    </location>
    <ligand>
        <name>Zn(2+)</name>
        <dbReference type="ChEBI" id="CHEBI:29105"/>
        <label>2</label>
    </ligand>
</feature>
<dbReference type="Gene3D" id="3.40.630.10">
    <property type="entry name" value="Zn peptidases"/>
    <property type="match status" value="2"/>
</dbReference>
<feature type="active site" evidence="16">
    <location>
        <position position="77"/>
    </location>
</feature>
<comment type="cofactor">
    <cofactor evidence="16">
        <name>Zn(2+)</name>
        <dbReference type="ChEBI" id="CHEBI:29105"/>
    </cofactor>
    <cofactor evidence="16">
        <name>Co(2+)</name>
        <dbReference type="ChEBI" id="CHEBI:48828"/>
    </cofactor>
    <text evidence="16">Binds 2 Zn(2+) or Co(2+) ions per subunit.</text>
</comment>
<dbReference type="NCBIfam" id="TIGR01910">
    <property type="entry name" value="DapE-ArgE"/>
    <property type="match status" value="1"/>
</dbReference>
<comment type="caution">
    <text evidence="18">The sequence shown here is derived from an EMBL/GenBank/DDBJ whole genome shotgun (WGS) entry which is preliminary data.</text>
</comment>
<dbReference type="InterPro" id="IPR010182">
    <property type="entry name" value="ArgE/DapE"/>
</dbReference>
<evidence type="ECO:0000256" key="9">
    <source>
        <dbReference type="ARBA" id="ARBA00022801"/>
    </source>
</evidence>
<dbReference type="NCBIfam" id="NF009557">
    <property type="entry name" value="PRK13009.1"/>
    <property type="match status" value="1"/>
</dbReference>
<evidence type="ECO:0000256" key="8">
    <source>
        <dbReference type="ARBA" id="ARBA00022723"/>
    </source>
</evidence>
<dbReference type="Pfam" id="PF01546">
    <property type="entry name" value="Peptidase_M20"/>
    <property type="match status" value="1"/>
</dbReference>
<feature type="binding site" evidence="16">
    <location>
        <position position="171"/>
    </location>
    <ligand>
        <name>Zn(2+)</name>
        <dbReference type="ChEBI" id="CHEBI:29105"/>
        <label>1</label>
    </ligand>
</feature>
<dbReference type="NCBIfam" id="TIGR01246">
    <property type="entry name" value="dapE_proteo"/>
    <property type="match status" value="1"/>
</dbReference>
<dbReference type="eggNOG" id="COG0624">
    <property type="taxonomic scope" value="Bacteria"/>
</dbReference>
<dbReference type="GO" id="GO:0019877">
    <property type="term" value="P:diaminopimelate biosynthetic process"/>
    <property type="evidence" value="ECO:0007669"/>
    <property type="project" value="UniProtKB-UniRule"/>
</dbReference>
<dbReference type="UniPathway" id="UPA00034">
    <property type="reaction ID" value="UER00021"/>
</dbReference>
<dbReference type="Pfam" id="PF07687">
    <property type="entry name" value="M20_dimer"/>
    <property type="match status" value="1"/>
</dbReference>
<dbReference type="AlphaFoldDB" id="A8PP20"/>
<dbReference type="InterPro" id="IPR011650">
    <property type="entry name" value="Peptidase_M20_dimer"/>
</dbReference>
<dbReference type="Proteomes" id="UP000054075">
    <property type="component" value="Unassembled WGS sequence"/>
</dbReference>
<dbReference type="GO" id="GO:0008270">
    <property type="term" value="F:zinc ion binding"/>
    <property type="evidence" value="ECO:0007669"/>
    <property type="project" value="UniProtKB-UniRule"/>
</dbReference>
<evidence type="ECO:0000313" key="19">
    <source>
        <dbReference type="Proteomes" id="UP000054075"/>
    </source>
</evidence>
<dbReference type="STRING" id="59196.RICGR_1180"/>
<organism evidence="18 19">
    <name type="scientific">Rickettsiella grylli</name>
    <dbReference type="NCBI Taxonomy" id="59196"/>
    <lineage>
        <taxon>Bacteria</taxon>
        <taxon>Pseudomonadati</taxon>
        <taxon>Pseudomonadota</taxon>
        <taxon>Gammaproteobacteria</taxon>
        <taxon>Legionellales</taxon>
        <taxon>Coxiellaceae</taxon>
        <taxon>Rickettsiella</taxon>
    </lineage>
</organism>
<evidence type="ECO:0000256" key="12">
    <source>
        <dbReference type="ARBA" id="ARBA00023154"/>
    </source>
</evidence>
<evidence type="ECO:0000313" key="18">
    <source>
        <dbReference type="EMBL" id="EDP45833.1"/>
    </source>
</evidence>
<protein>
    <recommendedName>
        <fullName evidence="6 16">Succinyl-diaminopimelate desuccinylase</fullName>
        <shortName evidence="16">SDAP desuccinylase</shortName>
        <ecNumber evidence="5 16">3.5.1.18</ecNumber>
    </recommendedName>
    <alternativeName>
        <fullName evidence="14 16">N-succinyl-LL-2,6-diaminoheptanedioate amidohydrolase</fullName>
    </alternativeName>
</protein>
<keyword evidence="11 16" id="KW-0220">Diaminopimelate biosynthesis</keyword>
<feature type="binding site" evidence="16">
    <location>
        <position position="75"/>
    </location>
    <ligand>
        <name>Zn(2+)</name>
        <dbReference type="ChEBI" id="CHEBI:29105"/>
        <label>1</label>
    </ligand>
</feature>
<dbReference type="SUPFAM" id="SSF55031">
    <property type="entry name" value="Bacterial exopeptidase dimerisation domain"/>
    <property type="match status" value="1"/>
</dbReference>
<dbReference type="InterPro" id="IPR005941">
    <property type="entry name" value="DapE_proteobac"/>
</dbReference>
<comment type="cofactor">
    <cofactor evidence="1">
        <name>Co(2+)</name>
        <dbReference type="ChEBI" id="CHEBI:48828"/>
    </cofactor>
</comment>
<evidence type="ECO:0000256" key="6">
    <source>
        <dbReference type="ARBA" id="ARBA00022391"/>
    </source>
</evidence>
<sequence>MLLVKSAALMIPLIELVQQLVAKPSVTPNDKGCQSLLCQHLKCLDFAIEHFPFAEVNNFWARRGKKSPLLVFVGHTDVVPAGPLEKWETPPFMPTIRNGQLYGRGSADMKGSLAAMLVACRKFIHDYPHHHGSIAWLITSDEEGPGIQGIAKVTEVLKKRNEKIDYCLVGEPTCEKKLGDTLKIGRRGSLSAHLIVKGKQAHIAYPQLSENPIHQFSPLLVELLRTDWDDGIKHPHFQPTRLQFSNIQGGVGVNNVTPDCLDVKFNFRYSPGTTSIKLKNTVENILKKYLLKYQINWEEGGFSFLSPSGQLRLACLDIIKNITGIVPTISTTGGTSDGRFIASMGAEIVEFGPCNQTIHQINECVSIEELEKLSKIYEEILKKILLQSTQ</sequence>
<dbReference type="GO" id="GO:0009089">
    <property type="term" value="P:lysine biosynthetic process via diaminopimelate"/>
    <property type="evidence" value="ECO:0007669"/>
    <property type="project" value="UniProtKB-UniRule"/>
</dbReference>
<keyword evidence="19" id="KW-1185">Reference proteome</keyword>
<comment type="similarity">
    <text evidence="3 16">Belongs to the peptidase M20A family. DapE subfamily.</text>
</comment>
<evidence type="ECO:0000256" key="16">
    <source>
        <dbReference type="HAMAP-Rule" id="MF_01690"/>
    </source>
</evidence>
<keyword evidence="9 16" id="KW-0378">Hydrolase</keyword>
<evidence type="ECO:0000256" key="2">
    <source>
        <dbReference type="ARBA" id="ARBA00005130"/>
    </source>
</evidence>
<dbReference type="EMBL" id="AAQJ02000001">
    <property type="protein sequence ID" value="EDP45833.1"/>
    <property type="molecule type" value="Genomic_DNA"/>
</dbReference>
<dbReference type="GO" id="GO:0009014">
    <property type="term" value="F:succinyl-diaminopimelate desuccinylase activity"/>
    <property type="evidence" value="ECO:0007669"/>
    <property type="project" value="UniProtKB-UniRule"/>
</dbReference>
<proteinExistence type="inferred from homology"/>
<feature type="binding site" evidence="16">
    <location>
        <position position="359"/>
    </location>
    <ligand>
        <name>Zn(2+)</name>
        <dbReference type="ChEBI" id="CHEBI:29105"/>
        <label>2</label>
    </ligand>
</feature>
<keyword evidence="13 16" id="KW-0170">Cobalt</keyword>
<comment type="catalytic activity">
    <reaction evidence="15 16">
        <text>N-succinyl-(2S,6S)-2,6-diaminopimelate + H2O = (2S,6S)-2,6-diaminopimelate + succinate</text>
        <dbReference type="Rhea" id="RHEA:22608"/>
        <dbReference type="ChEBI" id="CHEBI:15377"/>
        <dbReference type="ChEBI" id="CHEBI:30031"/>
        <dbReference type="ChEBI" id="CHEBI:57609"/>
        <dbReference type="ChEBI" id="CHEBI:58087"/>
        <dbReference type="EC" id="3.5.1.18"/>
    </reaction>
</comment>
<evidence type="ECO:0000259" key="17">
    <source>
        <dbReference type="Pfam" id="PF07687"/>
    </source>
</evidence>
<dbReference type="PANTHER" id="PTHR43808">
    <property type="entry name" value="ACETYLORNITHINE DEACETYLASE"/>
    <property type="match status" value="1"/>
</dbReference>
<evidence type="ECO:0000256" key="15">
    <source>
        <dbReference type="ARBA" id="ARBA00051301"/>
    </source>
</evidence>
<keyword evidence="10 16" id="KW-0862">Zinc</keyword>
<dbReference type="GO" id="GO:0006526">
    <property type="term" value="P:L-arginine biosynthetic process"/>
    <property type="evidence" value="ECO:0007669"/>
    <property type="project" value="TreeGrafter"/>
</dbReference>
<comment type="function">
    <text evidence="16">Catalyzes the hydrolysis of N-succinyl-L,L-diaminopimelic acid (SDAP), forming succinate and LL-2,6-diaminopimelate (DAP), an intermediate involved in the bacterial biosynthesis of lysine and meso-diaminopimelic acid, an essential component of bacterial cell walls.</text>
</comment>
<feature type="domain" description="Peptidase M20 dimerisation" evidence="17">
    <location>
        <begin position="184"/>
        <end position="293"/>
    </location>
</feature>
<comment type="subunit">
    <text evidence="4 16">Homodimer.</text>
</comment>